<name>A0AA49ILS2_9CAUD</name>
<dbReference type="EMBL" id="OQ709216">
    <property type="protein sequence ID" value="WGH21358.1"/>
    <property type="molecule type" value="Genomic_DNA"/>
</dbReference>
<accession>A0AA49ILS2</accession>
<reference evidence="1" key="1">
    <citation type="submission" date="2023-03" db="EMBL/GenBank/DDBJ databases">
        <authorList>
            <person name="Barcik Weissman S.N."/>
            <person name="Chang S."/>
            <person name="Chen D.A."/>
            <person name="Chew B."/>
            <person name="De Jesus J.L."/>
            <person name="Han M.T."/>
            <person name="Hsu T.-Y."/>
            <person name="Rivera W."/>
            <person name="Vu T.L."/>
            <person name="Garza D.R."/>
            <person name="Stephenson J.C."/>
            <person name="Zorawik M."/>
            <person name="Reddi K."/>
            <person name="Freise A.C."/>
            <person name="Furlong K.P."/>
            <person name="Rudner A.D."/>
            <person name="Beyer A.R."/>
            <person name="Chong R.A."/>
            <person name="Edgington N.P."/>
            <person name="Garcia Costas A.M."/>
            <person name="Gibb B.P."/>
            <person name="Klyczek K.K."/>
            <person name="Swerdlow S.J."/>
            <person name="Russell D.A."/>
            <person name="Jacobs-Sera D."/>
            <person name="Hatfull G.F."/>
        </authorList>
    </citation>
    <scope>NUCLEOTIDE SEQUENCE</scope>
</reference>
<proteinExistence type="predicted"/>
<evidence type="ECO:0000313" key="2">
    <source>
        <dbReference type="Proteomes" id="UP001240749"/>
    </source>
</evidence>
<protein>
    <submittedName>
        <fullName evidence="1">Head-to-tail stopper</fullName>
    </submittedName>
</protein>
<dbReference type="Proteomes" id="UP001240749">
    <property type="component" value="Segment"/>
</dbReference>
<organism evidence="1 2">
    <name type="scientific">Arthrobacter phage Emotion</name>
    <dbReference type="NCBI Taxonomy" id="3038361"/>
    <lineage>
        <taxon>Viruses</taxon>
        <taxon>Duplodnaviria</taxon>
        <taxon>Heunggongvirae</taxon>
        <taxon>Uroviricota</taxon>
        <taxon>Caudoviricetes</taxon>
        <taxon>Casidaviridae</taxon>
        <taxon>Emotionvirus</taxon>
        <taxon>Emotionvirus emotion</taxon>
    </lineage>
</organism>
<evidence type="ECO:0000313" key="1">
    <source>
        <dbReference type="EMBL" id="WGH21358.1"/>
    </source>
</evidence>
<keyword evidence="2" id="KW-1185">Reference proteome</keyword>
<gene>
    <name evidence="1" type="primary">9</name>
    <name evidence="1" type="ORF">SEA_EMOTION_9</name>
</gene>
<sequence length="113" mass="12605">MLLNNYSLPPVYRLRAGVSEDSYGDPVESWDNPDKVRLKRAVVQHDSSTETETTSRRLMANERVLLAPGRVDLTAEDRIEYLGESWKVQGDPVTRDGLAQGVYTVAIIAQTQG</sequence>